<sequence length="402" mass="46893">MKSTNVREVGQYSLLGSAIPFKRYIQLTSRNTKDSGAVCRRIKNLNDNWDIYYAYGAIHPNSTRTQIFYYTKEFCPENSAIWTGFAIKMQYLANSDNVSIYIHTNNYTAKPFPRDPSCVIPIHPESRKMRFHVSYENGNVLVNASESFNPFIECGSFYYNLIHGYFSLYSSTEGETENNNLLNFVYTPHSPEIPNPEQATEEAKNRKALLHGKKRKANKNLRRMRQKYTTYYRQQMQYEGQQLNGGTPNTVQLRRAFKEINELYKRAAEGLDIKELKSFIEETVDEKMKQALDKLQSTADAVNEFKATYNEIFSNSANALKDILMETKIMMDNLNSTLHYKVSDLFDMPSSERKTLDENIVEKNDNFMFSLVMIIVCFIEFVFYIVFFLYKHKVTDHFHKAD</sequence>
<dbReference type="GO" id="GO:0006888">
    <property type="term" value="P:endoplasmic reticulum to Golgi vesicle-mediated transport"/>
    <property type="evidence" value="ECO:0000318"/>
    <property type="project" value="GO_Central"/>
</dbReference>
<dbReference type="GO" id="GO:0005537">
    <property type="term" value="F:D-mannose binding"/>
    <property type="evidence" value="ECO:0000318"/>
    <property type="project" value="GO_Central"/>
</dbReference>
<evidence type="ECO:0000256" key="1">
    <source>
        <dbReference type="SAM" id="Phobius"/>
    </source>
</evidence>
<keyword evidence="1" id="KW-0472">Membrane</keyword>
<proteinExistence type="predicted"/>
<dbReference type="EMBL" id="DS113202">
    <property type="protein sequence ID" value="EAY19987.1"/>
    <property type="molecule type" value="Genomic_DNA"/>
</dbReference>
<dbReference type="KEGG" id="tva:5465518"/>
<accession>A2DHZ8</accession>
<gene>
    <name evidence="2" type="ORF">TVAG_402420</name>
</gene>
<reference evidence="2" key="2">
    <citation type="journal article" date="2007" name="Science">
        <title>Draft genome sequence of the sexually transmitted pathogen Trichomonas vaginalis.</title>
        <authorList>
            <person name="Carlton J.M."/>
            <person name="Hirt R.P."/>
            <person name="Silva J.C."/>
            <person name="Delcher A.L."/>
            <person name="Schatz M."/>
            <person name="Zhao Q."/>
            <person name="Wortman J.R."/>
            <person name="Bidwell S.L."/>
            <person name="Alsmark U.C.M."/>
            <person name="Besteiro S."/>
            <person name="Sicheritz-Ponten T."/>
            <person name="Noel C.J."/>
            <person name="Dacks J.B."/>
            <person name="Foster P.G."/>
            <person name="Simillion C."/>
            <person name="Van de Peer Y."/>
            <person name="Miranda-Saavedra D."/>
            <person name="Barton G.J."/>
            <person name="Westrop G.D."/>
            <person name="Mueller S."/>
            <person name="Dessi D."/>
            <person name="Fiori P.L."/>
            <person name="Ren Q."/>
            <person name="Paulsen I."/>
            <person name="Zhang H."/>
            <person name="Bastida-Corcuera F.D."/>
            <person name="Simoes-Barbosa A."/>
            <person name="Brown M.T."/>
            <person name="Hayes R.D."/>
            <person name="Mukherjee M."/>
            <person name="Okumura C.Y."/>
            <person name="Schneider R."/>
            <person name="Smith A.J."/>
            <person name="Vanacova S."/>
            <person name="Villalvazo M."/>
            <person name="Haas B.J."/>
            <person name="Pertea M."/>
            <person name="Feldblyum T.V."/>
            <person name="Utterback T.R."/>
            <person name="Shu C.L."/>
            <person name="Osoegawa K."/>
            <person name="de Jong P.J."/>
            <person name="Hrdy I."/>
            <person name="Horvathova L."/>
            <person name="Zubacova Z."/>
            <person name="Dolezal P."/>
            <person name="Malik S.B."/>
            <person name="Logsdon J.M. Jr."/>
            <person name="Henze K."/>
            <person name="Gupta A."/>
            <person name="Wang C.C."/>
            <person name="Dunne R.L."/>
            <person name="Upcroft J.A."/>
            <person name="Upcroft P."/>
            <person name="White O."/>
            <person name="Salzberg S.L."/>
            <person name="Tang P."/>
            <person name="Chiu C.-H."/>
            <person name="Lee Y.-S."/>
            <person name="Embley T.M."/>
            <person name="Coombs G.H."/>
            <person name="Mottram J.C."/>
            <person name="Tachezy J."/>
            <person name="Fraser-Liggett C.M."/>
            <person name="Johnson P.J."/>
        </authorList>
    </citation>
    <scope>NUCLEOTIDE SEQUENCE [LARGE SCALE GENOMIC DNA]</scope>
    <source>
        <strain evidence="2">G3</strain>
    </source>
</reference>
<dbReference type="VEuPathDB" id="TrichDB:TVAGG3_0271970"/>
<dbReference type="VEuPathDB" id="TrichDB:TVAG_402420"/>
<dbReference type="Proteomes" id="UP000001542">
    <property type="component" value="Unassembled WGS sequence"/>
</dbReference>
<dbReference type="PANTHER" id="PTHR12223:SF28">
    <property type="entry name" value="LECTIN, MANNOSE BINDING 1 LIKE"/>
    <property type="match status" value="1"/>
</dbReference>
<dbReference type="GO" id="GO:0005793">
    <property type="term" value="C:endoplasmic reticulum-Golgi intermediate compartment"/>
    <property type="evidence" value="ECO:0000318"/>
    <property type="project" value="GO_Central"/>
</dbReference>
<dbReference type="InParanoid" id="A2DHZ8"/>
<name>A2DHZ8_TRIV3</name>
<dbReference type="GO" id="GO:0005789">
    <property type="term" value="C:endoplasmic reticulum membrane"/>
    <property type="evidence" value="ECO:0000318"/>
    <property type="project" value="GO_Central"/>
</dbReference>
<evidence type="ECO:0000313" key="2">
    <source>
        <dbReference type="EMBL" id="EAY19987.1"/>
    </source>
</evidence>
<evidence type="ECO:0000313" key="3">
    <source>
        <dbReference type="Proteomes" id="UP000001542"/>
    </source>
</evidence>
<dbReference type="GO" id="GO:0030134">
    <property type="term" value="C:COPII-coated ER to Golgi transport vesicle"/>
    <property type="evidence" value="ECO:0000318"/>
    <property type="project" value="GO_Central"/>
</dbReference>
<dbReference type="PANTHER" id="PTHR12223">
    <property type="entry name" value="VESICULAR MANNOSE-BINDING LECTIN"/>
    <property type="match status" value="1"/>
</dbReference>
<dbReference type="RefSeq" id="XP_001580973.1">
    <property type="nucleotide sequence ID" value="XM_001580923.1"/>
</dbReference>
<dbReference type="SUPFAM" id="SSF49899">
    <property type="entry name" value="Concanavalin A-like lectins/glucanases"/>
    <property type="match status" value="1"/>
</dbReference>
<keyword evidence="1" id="KW-1133">Transmembrane helix</keyword>
<dbReference type="InterPro" id="IPR013320">
    <property type="entry name" value="ConA-like_dom_sf"/>
</dbReference>
<reference evidence="2" key="1">
    <citation type="submission" date="2006-10" db="EMBL/GenBank/DDBJ databases">
        <authorList>
            <person name="Amadeo P."/>
            <person name="Zhao Q."/>
            <person name="Wortman J."/>
            <person name="Fraser-Liggett C."/>
            <person name="Carlton J."/>
        </authorList>
    </citation>
    <scope>NUCLEOTIDE SEQUENCE</scope>
    <source>
        <strain evidence="2">G3</strain>
    </source>
</reference>
<protein>
    <submittedName>
        <fullName evidence="2">Uncharacterized protein</fullName>
    </submittedName>
</protein>
<keyword evidence="3" id="KW-1185">Reference proteome</keyword>
<organism evidence="2 3">
    <name type="scientific">Trichomonas vaginalis (strain ATCC PRA-98 / G3)</name>
    <dbReference type="NCBI Taxonomy" id="412133"/>
    <lineage>
        <taxon>Eukaryota</taxon>
        <taxon>Metamonada</taxon>
        <taxon>Parabasalia</taxon>
        <taxon>Trichomonadida</taxon>
        <taxon>Trichomonadidae</taxon>
        <taxon>Trichomonas</taxon>
    </lineage>
</organism>
<dbReference type="InterPro" id="IPR051136">
    <property type="entry name" value="Intracellular_Lectin-GPT"/>
</dbReference>
<dbReference type="GO" id="GO:0000139">
    <property type="term" value="C:Golgi membrane"/>
    <property type="evidence" value="ECO:0000318"/>
    <property type="project" value="GO_Central"/>
</dbReference>
<keyword evidence="1" id="KW-0812">Transmembrane</keyword>
<dbReference type="AlphaFoldDB" id="A2DHZ8"/>
<feature type="transmembrane region" description="Helical" evidence="1">
    <location>
        <begin position="367"/>
        <end position="390"/>
    </location>
</feature>
<dbReference type="SMR" id="A2DHZ8"/>